<accession>A0A6L6JG32</accession>
<keyword evidence="2" id="KW-0812">Transmembrane</keyword>
<evidence type="ECO:0000313" key="3">
    <source>
        <dbReference type="EMBL" id="MTH80148.1"/>
    </source>
</evidence>
<name>A0A6L6JG32_9RHOB</name>
<feature type="transmembrane region" description="Helical" evidence="2">
    <location>
        <begin position="119"/>
        <end position="138"/>
    </location>
</feature>
<proteinExistence type="predicted"/>
<dbReference type="RefSeq" id="WP_170295343.1">
    <property type="nucleotide sequence ID" value="NZ_WMIE01000029.1"/>
</dbReference>
<gene>
    <name evidence="3" type="ORF">GL286_20840</name>
</gene>
<evidence type="ECO:0000313" key="4">
    <source>
        <dbReference type="Proteomes" id="UP000478183"/>
    </source>
</evidence>
<evidence type="ECO:0000256" key="2">
    <source>
        <dbReference type="SAM" id="Phobius"/>
    </source>
</evidence>
<keyword evidence="2" id="KW-1133">Transmembrane helix</keyword>
<evidence type="ECO:0000256" key="1">
    <source>
        <dbReference type="SAM" id="Coils"/>
    </source>
</evidence>
<dbReference type="EMBL" id="WMIE01000029">
    <property type="protein sequence ID" value="MTH80148.1"/>
    <property type="molecule type" value="Genomic_DNA"/>
</dbReference>
<sequence>MRETIDLLAEVVAAMSQRLGQQDEKLEHLRQIMAETRKATLSTRDQTDPKLFGRFIGNEVNLALDPVLDHFADATVSLRKNLDETTTRLQQLETAEQNALERLRNELAKAESWRRQRRWVWTAALVAGAVLGSGVGLLTGA</sequence>
<feature type="coiled-coil region" evidence="1">
    <location>
        <begin position="75"/>
        <end position="109"/>
    </location>
</feature>
<keyword evidence="1" id="KW-0175">Coiled coil</keyword>
<protein>
    <submittedName>
        <fullName evidence="3">Uncharacterized protein</fullName>
    </submittedName>
</protein>
<organism evidence="3 4">
    <name type="scientific">Paracoccus aestuariivivens</name>
    <dbReference type="NCBI Taxonomy" id="1820333"/>
    <lineage>
        <taxon>Bacteria</taxon>
        <taxon>Pseudomonadati</taxon>
        <taxon>Pseudomonadota</taxon>
        <taxon>Alphaproteobacteria</taxon>
        <taxon>Rhodobacterales</taxon>
        <taxon>Paracoccaceae</taxon>
        <taxon>Paracoccus</taxon>
    </lineage>
</organism>
<reference evidence="3 4" key="1">
    <citation type="submission" date="2019-11" db="EMBL/GenBank/DDBJ databases">
        <authorList>
            <person name="Dong K."/>
        </authorList>
    </citation>
    <scope>NUCLEOTIDE SEQUENCE [LARGE SCALE GENOMIC DNA]</scope>
    <source>
        <strain evidence="3 4">NBRC 111993</strain>
    </source>
</reference>
<keyword evidence="2" id="KW-0472">Membrane</keyword>
<comment type="caution">
    <text evidence="3">The sequence shown here is derived from an EMBL/GenBank/DDBJ whole genome shotgun (WGS) entry which is preliminary data.</text>
</comment>
<dbReference type="Proteomes" id="UP000478183">
    <property type="component" value="Unassembled WGS sequence"/>
</dbReference>
<keyword evidence="4" id="KW-1185">Reference proteome</keyword>
<dbReference type="AlphaFoldDB" id="A0A6L6JG32"/>